<feature type="region of interest" description="Disordered" evidence="1">
    <location>
        <begin position="69"/>
        <end position="107"/>
    </location>
</feature>
<gene>
    <name evidence="2" type="ORF">F751_3861</name>
</gene>
<organism evidence="2 3">
    <name type="scientific">Auxenochlorella protothecoides</name>
    <name type="common">Green microalga</name>
    <name type="synonym">Chlorella protothecoides</name>
    <dbReference type="NCBI Taxonomy" id="3075"/>
    <lineage>
        <taxon>Eukaryota</taxon>
        <taxon>Viridiplantae</taxon>
        <taxon>Chlorophyta</taxon>
        <taxon>core chlorophytes</taxon>
        <taxon>Trebouxiophyceae</taxon>
        <taxon>Chlorellales</taxon>
        <taxon>Chlorellaceae</taxon>
        <taxon>Auxenochlorella</taxon>
    </lineage>
</organism>
<reference evidence="2 3" key="1">
    <citation type="journal article" date="2014" name="BMC Genomics">
        <title>Oil accumulation mechanisms of the oleaginous microalga Chlorella protothecoides revealed through its genome, transcriptomes, and proteomes.</title>
        <authorList>
            <person name="Gao C."/>
            <person name="Wang Y."/>
            <person name="Shen Y."/>
            <person name="Yan D."/>
            <person name="He X."/>
            <person name="Dai J."/>
            <person name="Wu Q."/>
        </authorList>
    </citation>
    <scope>NUCLEOTIDE SEQUENCE [LARGE SCALE GENOMIC DNA]</scope>
    <source>
        <strain evidence="2 3">0710</strain>
    </source>
</reference>
<evidence type="ECO:0000313" key="3">
    <source>
        <dbReference type="Proteomes" id="UP000028924"/>
    </source>
</evidence>
<feature type="compositionally biased region" description="Low complexity" evidence="1">
    <location>
        <begin position="69"/>
        <end position="82"/>
    </location>
</feature>
<evidence type="ECO:0000313" key="2">
    <source>
        <dbReference type="EMBL" id="KFM28351.1"/>
    </source>
</evidence>
<accession>A0A087SRJ7</accession>
<proteinExistence type="predicted"/>
<dbReference type="Proteomes" id="UP000028924">
    <property type="component" value="Unassembled WGS sequence"/>
</dbReference>
<dbReference type="AlphaFoldDB" id="A0A087SRJ7"/>
<protein>
    <submittedName>
        <fullName evidence="2">Uncharacterized protein</fullName>
    </submittedName>
</protein>
<sequence length="107" mass="11345">MSCFRCVKVLHRQRYNTNSSSIEQDRWSVMPQGAPCASCQGHLPRTGSSHPPSPLSPCTCPRPYHARPSAARAARPAAAAAGAPPPLPARRAAARRCGPAPRAAVRP</sequence>
<dbReference type="EMBL" id="KL662167">
    <property type="protein sequence ID" value="KFM28351.1"/>
    <property type="molecule type" value="Genomic_DNA"/>
</dbReference>
<evidence type="ECO:0000256" key="1">
    <source>
        <dbReference type="SAM" id="MobiDB-lite"/>
    </source>
</evidence>
<dbReference type="GeneID" id="23615252"/>
<name>A0A087SRJ7_AUXPR</name>
<dbReference type="KEGG" id="apro:F751_3861"/>
<feature type="compositionally biased region" description="Low complexity" evidence="1">
    <location>
        <begin position="89"/>
        <end position="107"/>
    </location>
</feature>
<dbReference type="RefSeq" id="XP_011401365.1">
    <property type="nucleotide sequence ID" value="XM_011403063.1"/>
</dbReference>
<keyword evidence="3" id="KW-1185">Reference proteome</keyword>